<organism evidence="1">
    <name type="scientific">hydrothermal vent metagenome</name>
    <dbReference type="NCBI Taxonomy" id="652676"/>
    <lineage>
        <taxon>unclassified sequences</taxon>
        <taxon>metagenomes</taxon>
        <taxon>ecological metagenomes</taxon>
    </lineage>
</organism>
<dbReference type="EMBL" id="UOEG01000306">
    <property type="protein sequence ID" value="VAW05794.1"/>
    <property type="molecule type" value="Genomic_DNA"/>
</dbReference>
<gene>
    <name evidence="1" type="ORF">MNBD_ALPHA07-1250</name>
</gene>
<protein>
    <submittedName>
        <fullName evidence="1">Uncharacterized protein</fullName>
    </submittedName>
</protein>
<proteinExistence type="predicted"/>
<accession>A0A3B0TAG9</accession>
<dbReference type="AlphaFoldDB" id="A0A3B0TAG9"/>
<evidence type="ECO:0000313" key="1">
    <source>
        <dbReference type="EMBL" id="VAW05794.1"/>
    </source>
</evidence>
<name>A0A3B0TAG9_9ZZZZ</name>
<sequence>MEPLNKARPGILKKCQPPPAPRRGLLLAVQFVATLRVFMNVAIVTDEAFSPHPVGG</sequence>
<reference evidence="1" key="1">
    <citation type="submission" date="2018-06" db="EMBL/GenBank/DDBJ databases">
        <authorList>
            <person name="Zhirakovskaya E."/>
        </authorList>
    </citation>
    <scope>NUCLEOTIDE SEQUENCE</scope>
</reference>